<dbReference type="Pfam" id="PF00089">
    <property type="entry name" value="Trypsin"/>
    <property type="match status" value="1"/>
</dbReference>
<dbReference type="EMBL" id="CAVLEF010000001">
    <property type="protein sequence ID" value="CAK1540395.1"/>
    <property type="molecule type" value="Genomic_DNA"/>
</dbReference>
<evidence type="ECO:0000256" key="11">
    <source>
        <dbReference type="SAM" id="SignalP"/>
    </source>
</evidence>
<name>A0AAV1IX94_9NEOP</name>
<reference evidence="13 14" key="1">
    <citation type="submission" date="2023-11" db="EMBL/GenBank/DDBJ databases">
        <authorList>
            <person name="Okamura Y."/>
        </authorList>
    </citation>
    <scope>NUCLEOTIDE SEQUENCE [LARGE SCALE GENOMIC DNA]</scope>
</reference>
<comment type="similarity">
    <text evidence="2">Belongs to the peptidase S1 family.</text>
</comment>
<feature type="domain" description="Peptidase S1" evidence="12">
    <location>
        <begin position="30"/>
        <end position="255"/>
    </location>
</feature>
<dbReference type="PANTHER" id="PTHR24276">
    <property type="entry name" value="POLYSERASE-RELATED"/>
    <property type="match status" value="1"/>
</dbReference>
<evidence type="ECO:0000313" key="13">
    <source>
        <dbReference type="EMBL" id="CAK1540395.1"/>
    </source>
</evidence>
<keyword evidence="11" id="KW-0732">Signal</keyword>
<evidence type="ECO:0000256" key="6">
    <source>
        <dbReference type="ARBA" id="ARBA00022825"/>
    </source>
</evidence>
<feature type="chain" id="PRO_5043729442" description="trypsin" evidence="11">
    <location>
        <begin position="21"/>
        <end position="256"/>
    </location>
</feature>
<keyword evidence="7" id="KW-1015">Disulfide bond</keyword>
<dbReference type="PROSITE" id="PS00134">
    <property type="entry name" value="TRYPSIN_HIS"/>
    <property type="match status" value="1"/>
</dbReference>
<dbReference type="InterPro" id="IPR018114">
    <property type="entry name" value="TRYPSIN_HIS"/>
</dbReference>
<evidence type="ECO:0000259" key="12">
    <source>
        <dbReference type="PROSITE" id="PS50240"/>
    </source>
</evidence>
<protein>
    <recommendedName>
        <fullName evidence="9">trypsin</fullName>
        <ecNumber evidence="9">3.4.21.4</ecNumber>
    </recommendedName>
</protein>
<dbReference type="GO" id="GO:0004252">
    <property type="term" value="F:serine-type endopeptidase activity"/>
    <property type="evidence" value="ECO:0007669"/>
    <property type="project" value="UniProtKB-EC"/>
</dbReference>
<evidence type="ECO:0000256" key="5">
    <source>
        <dbReference type="ARBA" id="ARBA00022801"/>
    </source>
</evidence>
<evidence type="ECO:0000256" key="2">
    <source>
        <dbReference type="ARBA" id="ARBA00007664"/>
    </source>
</evidence>
<sequence length="256" mass="28315">MIRLYYILALAVLTHHGAQGDQGFEDETRIVGGQEAADGEFPYQVSLRRYGTQHFCGGSIIASQWILTAAHCTIKNKKDVKVVAGTNSLTKGGDKYDIEEIIQHESYVYASLVNDVQLLKLTKEIKFGSKVAAIDLPTKDTPENVALVTSGWGYINNNKQMPDKLQKLNVKSLTVKECQESGVKIYQRTHKITDKQICAFNKDKTGACQGDSGGPLADKNTLVGVTSWGVPCARGSPDVYTRVFAYLDWIKKHMKK</sequence>
<dbReference type="GO" id="GO:0016485">
    <property type="term" value="P:protein processing"/>
    <property type="evidence" value="ECO:0007669"/>
    <property type="project" value="UniProtKB-ARBA"/>
</dbReference>
<dbReference type="FunFam" id="2.40.10.10:FF:000047">
    <property type="entry name" value="Trypsin eta"/>
    <property type="match status" value="1"/>
</dbReference>
<accession>A0AAV1IX94</accession>
<evidence type="ECO:0000256" key="7">
    <source>
        <dbReference type="ARBA" id="ARBA00023157"/>
    </source>
</evidence>
<dbReference type="InterPro" id="IPR050430">
    <property type="entry name" value="Peptidase_S1"/>
</dbReference>
<evidence type="ECO:0000256" key="4">
    <source>
        <dbReference type="ARBA" id="ARBA00022670"/>
    </source>
</evidence>
<comment type="catalytic activity">
    <reaction evidence="8">
        <text>Preferential cleavage: Arg-|-Xaa, Lys-|-Xaa.</text>
        <dbReference type="EC" id="3.4.21.4"/>
    </reaction>
</comment>
<organism evidence="13 14">
    <name type="scientific">Leptosia nina</name>
    <dbReference type="NCBI Taxonomy" id="320188"/>
    <lineage>
        <taxon>Eukaryota</taxon>
        <taxon>Metazoa</taxon>
        <taxon>Ecdysozoa</taxon>
        <taxon>Arthropoda</taxon>
        <taxon>Hexapoda</taxon>
        <taxon>Insecta</taxon>
        <taxon>Pterygota</taxon>
        <taxon>Neoptera</taxon>
        <taxon>Endopterygota</taxon>
        <taxon>Lepidoptera</taxon>
        <taxon>Glossata</taxon>
        <taxon>Ditrysia</taxon>
        <taxon>Papilionoidea</taxon>
        <taxon>Pieridae</taxon>
        <taxon>Pierinae</taxon>
        <taxon>Leptosia</taxon>
    </lineage>
</organism>
<evidence type="ECO:0000256" key="1">
    <source>
        <dbReference type="ARBA" id="ARBA00004613"/>
    </source>
</evidence>
<dbReference type="InterPro" id="IPR001254">
    <property type="entry name" value="Trypsin_dom"/>
</dbReference>
<dbReference type="InterPro" id="IPR043504">
    <property type="entry name" value="Peptidase_S1_PA_chymotrypsin"/>
</dbReference>
<dbReference type="InterPro" id="IPR033116">
    <property type="entry name" value="TRYPSIN_SER"/>
</dbReference>
<dbReference type="PROSITE" id="PS00135">
    <property type="entry name" value="TRYPSIN_SER"/>
    <property type="match status" value="1"/>
</dbReference>
<dbReference type="Proteomes" id="UP001497472">
    <property type="component" value="Unassembled WGS sequence"/>
</dbReference>
<dbReference type="InterPro" id="IPR001314">
    <property type="entry name" value="Peptidase_S1A"/>
</dbReference>
<evidence type="ECO:0000256" key="3">
    <source>
        <dbReference type="ARBA" id="ARBA00022525"/>
    </source>
</evidence>
<dbReference type="InterPro" id="IPR009003">
    <property type="entry name" value="Peptidase_S1_PA"/>
</dbReference>
<dbReference type="CDD" id="cd00190">
    <property type="entry name" value="Tryp_SPc"/>
    <property type="match status" value="1"/>
</dbReference>
<evidence type="ECO:0000313" key="14">
    <source>
        <dbReference type="Proteomes" id="UP001497472"/>
    </source>
</evidence>
<dbReference type="GO" id="GO:0005576">
    <property type="term" value="C:extracellular region"/>
    <property type="evidence" value="ECO:0007669"/>
    <property type="project" value="UniProtKB-SubCell"/>
</dbReference>
<dbReference type="AlphaFoldDB" id="A0AAV1IX94"/>
<proteinExistence type="inferred from homology"/>
<keyword evidence="4 10" id="KW-0645">Protease</keyword>
<dbReference type="Gene3D" id="2.40.10.10">
    <property type="entry name" value="Trypsin-like serine proteases"/>
    <property type="match status" value="2"/>
</dbReference>
<feature type="signal peptide" evidence="11">
    <location>
        <begin position="1"/>
        <end position="20"/>
    </location>
</feature>
<gene>
    <name evidence="13" type="ORF">LNINA_LOCUS453</name>
</gene>
<evidence type="ECO:0000256" key="9">
    <source>
        <dbReference type="ARBA" id="ARBA00038868"/>
    </source>
</evidence>
<dbReference type="EC" id="3.4.21.4" evidence="9"/>
<dbReference type="SUPFAM" id="SSF50494">
    <property type="entry name" value="Trypsin-like serine proteases"/>
    <property type="match status" value="1"/>
</dbReference>
<comment type="caution">
    <text evidence="13">The sequence shown here is derived from an EMBL/GenBank/DDBJ whole genome shotgun (WGS) entry which is preliminary data.</text>
</comment>
<dbReference type="PROSITE" id="PS50240">
    <property type="entry name" value="TRYPSIN_DOM"/>
    <property type="match status" value="1"/>
</dbReference>
<dbReference type="PANTHER" id="PTHR24276:SF98">
    <property type="entry name" value="FI18310P1-RELATED"/>
    <property type="match status" value="1"/>
</dbReference>
<keyword evidence="6 10" id="KW-0720">Serine protease</keyword>
<keyword evidence="14" id="KW-1185">Reference proteome</keyword>
<evidence type="ECO:0000256" key="8">
    <source>
        <dbReference type="ARBA" id="ARBA00036320"/>
    </source>
</evidence>
<dbReference type="SMART" id="SM00020">
    <property type="entry name" value="Tryp_SPc"/>
    <property type="match status" value="1"/>
</dbReference>
<keyword evidence="3" id="KW-0964">Secreted</keyword>
<keyword evidence="5 10" id="KW-0378">Hydrolase</keyword>
<evidence type="ECO:0000256" key="10">
    <source>
        <dbReference type="RuleBase" id="RU363034"/>
    </source>
</evidence>
<dbReference type="PRINTS" id="PR00722">
    <property type="entry name" value="CHYMOTRYPSIN"/>
</dbReference>
<comment type="subcellular location">
    <subcellularLocation>
        <location evidence="1">Secreted</location>
    </subcellularLocation>
</comment>